<dbReference type="SUPFAM" id="SSF56112">
    <property type="entry name" value="Protein kinase-like (PK-like)"/>
    <property type="match status" value="1"/>
</dbReference>
<gene>
    <name evidence="3" type="ordered locus">Sterm_2566</name>
</gene>
<proteinExistence type="inferred from homology"/>
<accession>D1AM42</accession>
<comment type="similarity">
    <text evidence="1">Belongs to the pseudomonas-type ThrB family.</text>
</comment>
<dbReference type="KEGG" id="str:Sterm_2566"/>
<reference evidence="3 4" key="2">
    <citation type="journal article" date="2010" name="Stand. Genomic Sci.">
        <title>Complete genome sequence of Sebaldella termitidis type strain (NCTC 11300).</title>
        <authorList>
            <person name="Harmon-Smith M."/>
            <person name="Celia L."/>
            <person name="Chertkov O."/>
            <person name="Lapidus A."/>
            <person name="Copeland A."/>
            <person name="Glavina Del Rio T."/>
            <person name="Nolan M."/>
            <person name="Lucas S."/>
            <person name="Tice H."/>
            <person name="Cheng J.F."/>
            <person name="Han C."/>
            <person name="Detter J.C."/>
            <person name="Bruce D."/>
            <person name="Goodwin L."/>
            <person name="Pitluck S."/>
            <person name="Pati A."/>
            <person name="Liolios K."/>
            <person name="Ivanova N."/>
            <person name="Mavromatis K."/>
            <person name="Mikhailova N."/>
            <person name="Chen A."/>
            <person name="Palaniappan K."/>
            <person name="Land M."/>
            <person name="Hauser L."/>
            <person name="Chang Y.J."/>
            <person name="Jeffries C.D."/>
            <person name="Brettin T."/>
            <person name="Goker M."/>
            <person name="Beck B."/>
            <person name="Bristow J."/>
            <person name="Eisen J.A."/>
            <person name="Markowitz V."/>
            <person name="Hugenholtz P."/>
            <person name="Kyrpides N.C."/>
            <person name="Klenk H.P."/>
            <person name="Chen F."/>
        </authorList>
    </citation>
    <scope>NUCLEOTIDE SEQUENCE [LARGE SCALE GENOMIC DNA]</scope>
    <source>
        <strain evidence="4">ATCC 33386 / NCTC 11300</strain>
    </source>
</reference>
<dbReference type="RefSeq" id="WP_012862010.1">
    <property type="nucleotide sequence ID" value="NC_013517.1"/>
</dbReference>
<dbReference type="eggNOG" id="COG2334">
    <property type="taxonomic scope" value="Bacteria"/>
</dbReference>
<evidence type="ECO:0000259" key="2">
    <source>
        <dbReference type="Pfam" id="PF01636"/>
    </source>
</evidence>
<dbReference type="Pfam" id="PF01636">
    <property type="entry name" value="APH"/>
    <property type="match status" value="1"/>
</dbReference>
<dbReference type="InterPro" id="IPR011009">
    <property type="entry name" value="Kinase-like_dom_sf"/>
</dbReference>
<protein>
    <submittedName>
        <fullName evidence="3">Aminoglycoside phosphotransferase</fullName>
    </submittedName>
</protein>
<dbReference type="Proteomes" id="UP000000845">
    <property type="component" value="Chromosome"/>
</dbReference>
<dbReference type="GO" id="GO:0009088">
    <property type="term" value="P:threonine biosynthetic process"/>
    <property type="evidence" value="ECO:0007669"/>
    <property type="project" value="TreeGrafter"/>
</dbReference>
<name>D1AM42_SEBTE</name>
<evidence type="ECO:0000256" key="1">
    <source>
        <dbReference type="ARBA" id="ARBA00038240"/>
    </source>
</evidence>
<dbReference type="InterPro" id="IPR050249">
    <property type="entry name" value="Pseudomonas-type_ThrB"/>
</dbReference>
<keyword evidence="4" id="KW-1185">Reference proteome</keyword>
<evidence type="ECO:0000313" key="4">
    <source>
        <dbReference type="Proteomes" id="UP000000845"/>
    </source>
</evidence>
<organism evidence="3 4">
    <name type="scientific">Sebaldella termitidis (strain ATCC 33386 / NCTC 11300)</name>
    <dbReference type="NCBI Taxonomy" id="526218"/>
    <lineage>
        <taxon>Bacteria</taxon>
        <taxon>Fusobacteriati</taxon>
        <taxon>Fusobacteriota</taxon>
        <taxon>Fusobacteriia</taxon>
        <taxon>Fusobacteriales</taxon>
        <taxon>Leptotrichiaceae</taxon>
        <taxon>Sebaldella</taxon>
    </lineage>
</organism>
<dbReference type="AlphaFoldDB" id="D1AM42"/>
<sequence>MSKNNKLLLQHAESLYNAKVVNENILGNSANLIFEIEIEQVPFILRVSEYSSQKKSHIDFELHWVNYLTNKLNNIVKPIKSINNNLYEIIQADDKSYILCLFEKANGKIADCNNPMEFNDKLFFDLGILMGNMHRLTKEYSKNLIKQKFEWCVNRDDNTFCRDELISDEDIQLFERRYYTEIQALPVSKDTYGIIHSDIHLYNFFVDNDHIKLFDFDDCRFDWYANDIARTLFFMVQIFGRSKPEKERTEFAESFLTTYLKGYRQANIIDKYWIPKFNLFMKYSMTDGYKFVKNHWRNESVNPHQEYLDWHKNRIINDLPYVFIDYNKIIAGL</sequence>
<dbReference type="HOGENOM" id="CLU_044821_1_0_0"/>
<evidence type="ECO:0000313" key="3">
    <source>
        <dbReference type="EMBL" id="ACZ09416.1"/>
    </source>
</evidence>
<dbReference type="STRING" id="526218.Sterm_2566"/>
<dbReference type="InterPro" id="IPR002575">
    <property type="entry name" value="Aminoglycoside_PTrfase"/>
</dbReference>
<dbReference type="EMBL" id="CP001739">
    <property type="protein sequence ID" value="ACZ09416.1"/>
    <property type="molecule type" value="Genomic_DNA"/>
</dbReference>
<dbReference type="GO" id="GO:0004413">
    <property type="term" value="F:homoserine kinase activity"/>
    <property type="evidence" value="ECO:0007669"/>
    <property type="project" value="TreeGrafter"/>
</dbReference>
<dbReference type="PANTHER" id="PTHR21064:SF6">
    <property type="entry name" value="AMINOGLYCOSIDE PHOSPHOTRANSFERASE DOMAIN-CONTAINING PROTEIN"/>
    <property type="match status" value="1"/>
</dbReference>
<dbReference type="PANTHER" id="PTHR21064">
    <property type="entry name" value="AMINOGLYCOSIDE PHOSPHOTRANSFERASE DOMAIN-CONTAINING PROTEIN-RELATED"/>
    <property type="match status" value="1"/>
</dbReference>
<reference evidence="4" key="1">
    <citation type="submission" date="2009-09" db="EMBL/GenBank/DDBJ databases">
        <title>The complete chromosome of Sebaldella termitidis ATCC 33386.</title>
        <authorList>
            <consortium name="US DOE Joint Genome Institute (JGI-PGF)"/>
            <person name="Lucas S."/>
            <person name="Copeland A."/>
            <person name="Lapidus A."/>
            <person name="Glavina del Rio T."/>
            <person name="Dalin E."/>
            <person name="Tice H."/>
            <person name="Bruce D."/>
            <person name="Goodwin L."/>
            <person name="Pitluck S."/>
            <person name="Kyrpides N."/>
            <person name="Mavromatis K."/>
            <person name="Ivanova N."/>
            <person name="Mikhailova N."/>
            <person name="Sims D."/>
            <person name="Meincke L."/>
            <person name="Brettin T."/>
            <person name="Detter J.C."/>
            <person name="Han C."/>
            <person name="Larimer F."/>
            <person name="Land M."/>
            <person name="Hauser L."/>
            <person name="Markowitz V."/>
            <person name="Cheng J.F."/>
            <person name="Hugenholtz P."/>
            <person name="Woyke T."/>
            <person name="Wu D."/>
            <person name="Eisen J.A."/>
        </authorList>
    </citation>
    <scope>NUCLEOTIDE SEQUENCE [LARGE SCALE GENOMIC DNA]</scope>
    <source>
        <strain evidence="4">ATCC 33386 / NCTC 11300</strain>
    </source>
</reference>
<feature type="domain" description="Aminoglycoside phosphotransferase" evidence="2">
    <location>
        <begin position="27"/>
        <end position="265"/>
    </location>
</feature>
<dbReference type="Gene3D" id="3.90.1200.10">
    <property type="match status" value="1"/>
</dbReference>